<protein>
    <submittedName>
        <fullName evidence="6">Amino acid adenylation domain-containing protein</fullName>
    </submittedName>
</protein>
<dbReference type="Pfam" id="PF13193">
    <property type="entry name" value="AMP-binding_C"/>
    <property type="match status" value="1"/>
</dbReference>
<dbReference type="InterPro" id="IPR025110">
    <property type="entry name" value="AMP-bd_C"/>
</dbReference>
<name>A0A7W8IEJ0_9BACT</name>
<dbReference type="Gene3D" id="3.30.300.30">
    <property type="match status" value="1"/>
</dbReference>
<dbReference type="FunFam" id="3.40.50.980:FF:000002">
    <property type="entry name" value="Enterobactin synthetase component F"/>
    <property type="match status" value="1"/>
</dbReference>
<keyword evidence="2" id="KW-0596">Phosphopantetheine</keyword>
<feature type="region of interest" description="Disordered" evidence="4">
    <location>
        <begin position="624"/>
        <end position="656"/>
    </location>
</feature>
<keyword evidence="3" id="KW-0597">Phosphoprotein</keyword>
<dbReference type="Proteomes" id="UP000568106">
    <property type="component" value="Unassembled WGS sequence"/>
</dbReference>
<dbReference type="SUPFAM" id="SSF56801">
    <property type="entry name" value="Acetyl-CoA synthetase-like"/>
    <property type="match status" value="1"/>
</dbReference>
<dbReference type="PANTHER" id="PTHR45527">
    <property type="entry name" value="NONRIBOSOMAL PEPTIDE SYNTHETASE"/>
    <property type="match status" value="1"/>
</dbReference>
<dbReference type="EMBL" id="JACHDY010000001">
    <property type="protein sequence ID" value="MBB5315457.1"/>
    <property type="molecule type" value="Genomic_DNA"/>
</dbReference>
<dbReference type="InterPro" id="IPR045851">
    <property type="entry name" value="AMP-bd_C_sf"/>
</dbReference>
<dbReference type="GO" id="GO:0031177">
    <property type="term" value="F:phosphopantetheine binding"/>
    <property type="evidence" value="ECO:0007669"/>
    <property type="project" value="InterPro"/>
</dbReference>
<evidence type="ECO:0000256" key="4">
    <source>
        <dbReference type="SAM" id="MobiDB-lite"/>
    </source>
</evidence>
<dbReference type="NCBIfam" id="TIGR01733">
    <property type="entry name" value="AA-adenyl-dom"/>
    <property type="match status" value="1"/>
</dbReference>
<dbReference type="InterPro" id="IPR020806">
    <property type="entry name" value="PKS_PP-bd"/>
</dbReference>
<accession>A0A7W8IEJ0</accession>
<evidence type="ECO:0000313" key="6">
    <source>
        <dbReference type="EMBL" id="MBB5315457.1"/>
    </source>
</evidence>
<dbReference type="InterPro" id="IPR020459">
    <property type="entry name" value="AMP-binding"/>
</dbReference>
<dbReference type="Gene3D" id="3.40.50.12780">
    <property type="entry name" value="N-terminal domain of ligase-like"/>
    <property type="match status" value="1"/>
</dbReference>
<dbReference type="PROSITE" id="PS00455">
    <property type="entry name" value="AMP_BINDING"/>
    <property type="match status" value="1"/>
</dbReference>
<feature type="domain" description="Carrier" evidence="5">
    <location>
        <begin position="550"/>
        <end position="625"/>
    </location>
</feature>
<evidence type="ECO:0000313" key="7">
    <source>
        <dbReference type="Proteomes" id="UP000568106"/>
    </source>
</evidence>
<dbReference type="PRINTS" id="PR00154">
    <property type="entry name" value="AMPBINDING"/>
</dbReference>
<dbReference type="InterPro" id="IPR010071">
    <property type="entry name" value="AA_adenyl_dom"/>
</dbReference>
<organism evidence="6 7">
    <name type="scientific">Tunturiibacter empetritectus</name>
    <dbReference type="NCBI Taxonomy" id="3069691"/>
    <lineage>
        <taxon>Bacteria</taxon>
        <taxon>Pseudomonadati</taxon>
        <taxon>Acidobacteriota</taxon>
        <taxon>Terriglobia</taxon>
        <taxon>Terriglobales</taxon>
        <taxon>Acidobacteriaceae</taxon>
        <taxon>Tunturiibacter</taxon>
    </lineage>
</organism>
<sequence>MDLRPQASEVPGKSGFDGRALDTIVSVFERVAAAKSDQVAIVCGEVRWTYGLLNARANHLARRLQELGVRTDSFVAIYLDRSPEMIVAILGILKAGGAYLPIDFGYPKTRVLEMLEDARPVAIVTTAALASGVSGELTSLSVSVVEMEGGSSIPNSATLNSSEPDSPPCAPRGEDLAYLMYTSGSTGKPKGVMVTHRNVLRLLEQTDAWFHFGANDVWTMFHSIAFDFSVWEIWGPLLTGGRLVIVPFVVSRSPQEFYELLSRERVTVLNQTPSAFFMLIQVEQDSAVLPLSLRVVIFGGEALQYRKLAPWFQRHGDTAPRLVNMYGITETTVHVTYRPITAGEAESVQESLIGTPIPDMQLYLLDEAKKPVQEGEVGELYVGGGGVTRGYLNRPQLNAERFIDDCFRRVPGDRLYRTGDLARIRPDGEIVYLGRNDSQVKINGFRIELGEVEAALAEAPGVKQSCVVAHTDKTGTQRLAAYFVAAPGIELTARMLGEFFVSKMPAQMRPSSYTALQELPLTVNGKLDVAALPAPSVGSAGVVPAGSTQQSLSDTEERVSRVFTDVLDLRGIGLDDNFFDSGGTSLLLISAHLRLQAQFERLIPITLMFECPTVRSLAKRLSTNGSSASDKDAIQQQAQKARGAFARARATKGVAS</sequence>
<comment type="caution">
    <text evidence="6">The sequence shown here is derived from an EMBL/GenBank/DDBJ whole genome shotgun (WGS) entry which is preliminary data.</text>
</comment>
<dbReference type="InterPro" id="IPR000873">
    <property type="entry name" value="AMP-dep_synth/lig_dom"/>
</dbReference>
<evidence type="ECO:0000256" key="1">
    <source>
        <dbReference type="ARBA" id="ARBA00001957"/>
    </source>
</evidence>
<dbReference type="InterPro" id="IPR020845">
    <property type="entry name" value="AMP-binding_CS"/>
</dbReference>
<reference evidence="6" key="1">
    <citation type="submission" date="2020-08" db="EMBL/GenBank/DDBJ databases">
        <title>Genomic Encyclopedia of Type Strains, Phase IV (KMG-V): Genome sequencing to study the core and pangenomes of soil and plant-associated prokaryotes.</title>
        <authorList>
            <person name="Whitman W."/>
        </authorList>
    </citation>
    <scope>NUCLEOTIDE SEQUENCE [LARGE SCALE GENOMIC DNA]</scope>
    <source>
        <strain evidence="6">M8UP27</strain>
    </source>
</reference>
<gene>
    <name evidence="6" type="ORF">HDF09_000107</name>
</gene>
<dbReference type="FunFam" id="3.40.50.12780:FF:000012">
    <property type="entry name" value="Non-ribosomal peptide synthetase"/>
    <property type="match status" value="1"/>
</dbReference>
<evidence type="ECO:0000259" key="5">
    <source>
        <dbReference type="PROSITE" id="PS50075"/>
    </source>
</evidence>
<proteinExistence type="predicted"/>
<dbReference type="FunFam" id="3.40.50.980:FF:000001">
    <property type="entry name" value="Non-ribosomal peptide synthetase"/>
    <property type="match status" value="1"/>
</dbReference>
<keyword evidence="7" id="KW-1185">Reference proteome</keyword>
<evidence type="ECO:0000256" key="2">
    <source>
        <dbReference type="ARBA" id="ARBA00022450"/>
    </source>
</evidence>
<dbReference type="Pfam" id="PF00550">
    <property type="entry name" value="PP-binding"/>
    <property type="match status" value="1"/>
</dbReference>
<dbReference type="PROSITE" id="PS50075">
    <property type="entry name" value="CARRIER"/>
    <property type="match status" value="1"/>
</dbReference>
<dbReference type="GO" id="GO:0005829">
    <property type="term" value="C:cytosol"/>
    <property type="evidence" value="ECO:0007669"/>
    <property type="project" value="TreeGrafter"/>
</dbReference>
<dbReference type="AlphaFoldDB" id="A0A7W8IEJ0"/>
<dbReference type="SMART" id="SM00823">
    <property type="entry name" value="PKS_PP"/>
    <property type="match status" value="1"/>
</dbReference>
<comment type="cofactor">
    <cofactor evidence="1">
        <name>pantetheine 4'-phosphate</name>
        <dbReference type="ChEBI" id="CHEBI:47942"/>
    </cofactor>
</comment>
<evidence type="ECO:0000256" key="3">
    <source>
        <dbReference type="ARBA" id="ARBA00022553"/>
    </source>
</evidence>
<dbReference type="InterPro" id="IPR009081">
    <property type="entry name" value="PP-bd_ACP"/>
</dbReference>
<dbReference type="CDD" id="cd17643">
    <property type="entry name" value="A_NRPS_Cytc1-like"/>
    <property type="match status" value="1"/>
</dbReference>
<dbReference type="GO" id="GO:0044550">
    <property type="term" value="P:secondary metabolite biosynthetic process"/>
    <property type="evidence" value="ECO:0007669"/>
    <property type="project" value="TreeGrafter"/>
</dbReference>
<dbReference type="PANTHER" id="PTHR45527:SF14">
    <property type="entry name" value="PLIPASTATIN SYNTHASE SUBUNIT B"/>
    <property type="match status" value="1"/>
</dbReference>
<dbReference type="Gene3D" id="1.10.1200.10">
    <property type="entry name" value="ACP-like"/>
    <property type="match status" value="1"/>
</dbReference>
<dbReference type="SUPFAM" id="SSF47336">
    <property type="entry name" value="ACP-like"/>
    <property type="match status" value="1"/>
</dbReference>
<dbReference type="GO" id="GO:0043041">
    <property type="term" value="P:amino acid activation for nonribosomal peptide biosynthetic process"/>
    <property type="evidence" value="ECO:0007669"/>
    <property type="project" value="TreeGrafter"/>
</dbReference>
<dbReference type="Pfam" id="PF00501">
    <property type="entry name" value="AMP-binding"/>
    <property type="match status" value="1"/>
</dbReference>
<dbReference type="InterPro" id="IPR042099">
    <property type="entry name" value="ANL_N_sf"/>
</dbReference>
<dbReference type="InterPro" id="IPR036736">
    <property type="entry name" value="ACP-like_sf"/>
</dbReference>